<protein>
    <recommendedName>
        <fullName evidence="1">DUF397 domain-containing protein</fullName>
    </recommendedName>
</protein>
<accession>A0A8J3RJA9</accession>
<organism evidence="2 3">
    <name type="scientific">Planobispora longispora</name>
    <dbReference type="NCBI Taxonomy" id="28887"/>
    <lineage>
        <taxon>Bacteria</taxon>
        <taxon>Bacillati</taxon>
        <taxon>Actinomycetota</taxon>
        <taxon>Actinomycetes</taxon>
        <taxon>Streptosporangiales</taxon>
        <taxon>Streptosporangiaceae</taxon>
        <taxon>Planobispora</taxon>
    </lineage>
</organism>
<feature type="domain" description="DUF397" evidence="1">
    <location>
        <begin position="13"/>
        <end position="63"/>
    </location>
</feature>
<sequence length="70" mass="7874">MTAPENVHFLTEAWHKSSHCNGGGCVEVAIGDDLVLVRDSKISGSPVLRYSHDEWRAFIMDVKTNRYGRL</sequence>
<name>A0A8J3RJA9_9ACTN</name>
<dbReference type="AlphaFoldDB" id="A0A8J3RJA9"/>
<dbReference type="EMBL" id="BOOH01000011">
    <property type="protein sequence ID" value="GIH74694.1"/>
    <property type="molecule type" value="Genomic_DNA"/>
</dbReference>
<dbReference type="InterPro" id="IPR007278">
    <property type="entry name" value="DUF397"/>
</dbReference>
<evidence type="ECO:0000313" key="2">
    <source>
        <dbReference type="EMBL" id="GIH74694.1"/>
    </source>
</evidence>
<proteinExistence type="predicted"/>
<dbReference type="Proteomes" id="UP000616724">
    <property type="component" value="Unassembled WGS sequence"/>
</dbReference>
<keyword evidence="3" id="KW-1185">Reference proteome</keyword>
<evidence type="ECO:0000313" key="3">
    <source>
        <dbReference type="Proteomes" id="UP000616724"/>
    </source>
</evidence>
<comment type="caution">
    <text evidence="2">The sequence shown here is derived from an EMBL/GenBank/DDBJ whole genome shotgun (WGS) entry which is preliminary data.</text>
</comment>
<reference evidence="2 3" key="1">
    <citation type="submission" date="2021-01" db="EMBL/GenBank/DDBJ databases">
        <title>Whole genome shotgun sequence of Planobispora longispora NBRC 13918.</title>
        <authorList>
            <person name="Komaki H."/>
            <person name="Tamura T."/>
        </authorList>
    </citation>
    <scope>NUCLEOTIDE SEQUENCE [LARGE SCALE GENOMIC DNA]</scope>
    <source>
        <strain evidence="2 3">NBRC 13918</strain>
    </source>
</reference>
<dbReference type="Pfam" id="PF04149">
    <property type="entry name" value="DUF397"/>
    <property type="match status" value="1"/>
</dbReference>
<gene>
    <name evidence="2" type="ORF">Plo01_11230</name>
</gene>
<evidence type="ECO:0000259" key="1">
    <source>
        <dbReference type="Pfam" id="PF04149"/>
    </source>
</evidence>
<dbReference type="RefSeq" id="WP_203889476.1">
    <property type="nucleotide sequence ID" value="NZ_JBHMBU010000025.1"/>
</dbReference>